<keyword evidence="2" id="KW-1185">Reference proteome</keyword>
<dbReference type="Proteomes" id="UP000823775">
    <property type="component" value="Unassembled WGS sequence"/>
</dbReference>
<name>A0ABS8SK94_DATST</name>
<reference evidence="1 2" key="1">
    <citation type="journal article" date="2021" name="BMC Genomics">
        <title>Datura genome reveals duplications of psychoactive alkaloid biosynthetic genes and high mutation rate following tissue culture.</title>
        <authorList>
            <person name="Rajewski A."/>
            <person name="Carter-House D."/>
            <person name="Stajich J."/>
            <person name="Litt A."/>
        </authorList>
    </citation>
    <scope>NUCLEOTIDE SEQUENCE [LARGE SCALE GENOMIC DNA]</scope>
    <source>
        <strain evidence="1">AR-01</strain>
    </source>
</reference>
<organism evidence="1 2">
    <name type="scientific">Datura stramonium</name>
    <name type="common">Jimsonweed</name>
    <name type="synonym">Common thornapple</name>
    <dbReference type="NCBI Taxonomy" id="4076"/>
    <lineage>
        <taxon>Eukaryota</taxon>
        <taxon>Viridiplantae</taxon>
        <taxon>Streptophyta</taxon>
        <taxon>Embryophyta</taxon>
        <taxon>Tracheophyta</taxon>
        <taxon>Spermatophyta</taxon>
        <taxon>Magnoliopsida</taxon>
        <taxon>eudicotyledons</taxon>
        <taxon>Gunneridae</taxon>
        <taxon>Pentapetalae</taxon>
        <taxon>asterids</taxon>
        <taxon>lamiids</taxon>
        <taxon>Solanales</taxon>
        <taxon>Solanaceae</taxon>
        <taxon>Solanoideae</taxon>
        <taxon>Datureae</taxon>
        <taxon>Datura</taxon>
    </lineage>
</organism>
<proteinExistence type="predicted"/>
<accession>A0ABS8SK94</accession>
<evidence type="ECO:0000313" key="2">
    <source>
        <dbReference type="Proteomes" id="UP000823775"/>
    </source>
</evidence>
<evidence type="ECO:0000313" key="1">
    <source>
        <dbReference type="EMBL" id="MCD7459199.1"/>
    </source>
</evidence>
<protein>
    <submittedName>
        <fullName evidence="1">Uncharacterized protein</fullName>
    </submittedName>
</protein>
<gene>
    <name evidence="1" type="ORF">HAX54_040276</name>
</gene>
<comment type="caution">
    <text evidence="1">The sequence shown here is derived from an EMBL/GenBank/DDBJ whole genome shotgun (WGS) entry which is preliminary data.</text>
</comment>
<sequence>MEDFSVCAWHSYSPNALTPSSMVEEVHFESSVGQKEKFLIDDTSTDALNQTSLFDSPILVASLLRLGPLSVSGHEKELIPNNVIYKGSERKQQEVSVEEGPDVATESFRCRRGKSDVKSQSIFSNLISSQEKSNAEVEKLTGLLAQRDAKIVLLKTTLQYASTMPVEGSGPMEAFHQENEELKLKVGDLTQKLLQAHDTAK</sequence>
<dbReference type="EMBL" id="JACEIK010000566">
    <property type="protein sequence ID" value="MCD7459199.1"/>
    <property type="molecule type" value="Genomic_DNA"/>
</dbReference>